<evidence type="ECO:0000259" key="1">
    <source>
        <dbReference type="Pfam" id="PF00485"/>
    </source>
</evidence>
<keyword evidence="3" id="KW-0808">Transferase</keyword>
<dbReference type="Gene3D" id="3.40.50.300">
    <property type="entry name" value="P-loop containing nucleotide triphosphate hydrolases"/>
    <property type="match status" value="1"/>
</dbReference>
<evidence type="ECO:0000313" key="4">
    <source>
        <dbReference type="Proteomes" id="UP000587211"/>
    </source>
</evidence>
<accession>A0A8I0KL92</accession>
<dbReference type="AlphaFoldDB" id="A0A8I0KL92"/>
<dbReference type="InterPro" id="IPR006083">
    <property type="entry name" value="PRK/URK"/>
</dbReference>
<keyword evidence="3" id="KW-0418">Kinase</keyword>
<dbReference type="Proteomes" id="UP000587211">
    <property type="component" value="Unassembled WGS sequence"/>
</dbReference>
<dbReference type="GO" id="GO:0005524">
    <property type="term" value="F:ATP binding"/>
    <property type="evidence" value="ECO:0007669"/>
    <property type="project" value="InterPro"/>
</dbReference>
<dbReference type="InterPro" id="IPR027417">
    <property type="entry name" value="P-loop_NTPase"/>
</dbReference>
<dbReference type="RefSeq" id="WP_179427261.1">
    <property type="nucleotide sequence ID" value="NZ_BAAAMP010000002.1"/>
</dbReference>
<dbReference type="Proteomes" id="UP000659061">
    <property type="component" value="Unassembled WGS sequence"/>
</dbReference>
<dbReference type="EMBL" id="JACBZN010000001">
    <property type="protein sequence ID" value="NYI39530.1"/>
    <property type="molecule type" value="Genomic_DNA"/>
</dbReference>
<gene>
    <name evidence="3" type="ORF">BJ975_002905</name>
    <name evidence="2" type="ORF">IDH50_06210</name>
</gene>
<reference evidence="2" key="2">
    <citation type="submission" date="2020-09" db="EMBL/GenBank/DDBJ databases">
        <title>Novel species in genus Aeromicrobium.</title>
        <authorList>
            <person name="Zhang G."/>
        </authorList>
    </citation>
    <scope>NUCLEOTIDE SEQUENCE</scope>
    <source>
        <strain evidence="2">SSW1-57</strain>
    </source>
</reference>
<evidence type="ECO:0000313" key="3">
    <source>
        <dbReference type="EMBL" id="NYI39530.1"/>
    </source>
</evidence>
<evidence type="ECO:0000313" key="2">
    <source>
        <dbReference type="EMBL" id="MBD1269813.1"/>
    </source>
</evidence>
<evidence type="ECO:0000313" key="5">
    <source>
        <dbReference type="Proteomes" id="UP000659061"/>
    </source>
</evidence>
<dbReference type="Pfam" id="PF00485">
    <property type="entry name" value="PRK"/>
    <property type="match status" value="1"/>
</dbReference>
<dbReference type="GO" id="GO:0016301">
    <property type="term" value="F:kinase activity"/>
    <property type="evidence" value="ECO:0007669"/>
    <property type="project" value="UniProtKB-KW"/>
</dbReference>
<protein>
    <submittedName>
        <fullName evidence="2">Phosphoglycerate transporter</fullName>
    </submittedName>
    <submittedName>
        <fullName evidence="3">Uridine kinase</fullName>
    </submittedName>
</protein>
<name>A0A8I0KL92_9ACTN</name>
<reference evidence="3 4" key="1">
    <citation type="submission" date="2020-07" db="EMBL/GenBank/DDBJ databases">
        <title>Sequencing the genomes of 1000 actinobacteria strains.</title>
        <authorList>
            <person name="Klenk H.-P."/>
        </authorList>
    </citation>
    <scope>NUCLEOTIDE SEQUENCE [LARGE SCALE GENOMIC DNA]</scope>
    <source>
        <strain evidence="3 4">DSM 19087</strain>
    </source>
</reference>
<organism evidence="2 5">
    <name type="scientific">Aeromicrobium tamlense</name>
    <dbReference type="NCBI Taxonomy" id="375541"/>
    <lineage>
        <taxon>Bacteria</taxon>
        <taxon>Bacillati</taxon>
        <taxon>Actinomycetota</taxon>
        <taxon>Actinomycetes</taxon>
        <taxon>Propionibacteriales</taxon>
        <taxon>Nocardioidaceae</taxon>
        <taxon>Aeromicrobium</taxon>
    </lineage>
</organism>
<dbReference type="EMBL" id="JACWMT010000001">
    <property type="protein sequence ID" value="MBD1269813.1"/>
    <property type="molecule type" value="Genomic_DNA"/>
</dbReference>
<keyword evidence="4" id="KW-1185">Reference proteome</keyword>
<feature type="domain" description="Phosphoribulokinase/uridine kinase" evidence="1">
    <location>
        <begin position="23"/>
        <end position="190"/>
    </location>
</feature>
<sequence length="191" mass="21926">MSDLDELAHVVLQRRRELARPIVVGISGYGGSGKSTLARTLVSALPDAVRLRGDDFLDPARVHRRSPDWDGVERERLVEDVLRPFRDGVPGEFRRYDWNLGRLSDPEPVPRADVLVVDLVGLFHPVTLPLLDLTVWCDLDLWTATQRGILRDRAEGNDHDRVWSEVWEPNERDFEERFAPRDVADVLFPRD</sequence>
<comment type="caution">
    <text evidence="2">The sequence shown here is derived from an EMBL/GenBank/DDBJ whole genome shotgun (WGS) entry which is preliminary data.</text>
</comment>
<dbReference type="SUPFAM" id="SSF52540">
    <property type="entry name" value="P-loop containing nucleoside triphosphate hydrolases"/>
    <property type="match status" value="1"/>
</dbReference>
<proteinExistence type="predicted"/>